<evidence type="ECO:0000313" key="3">
    <source>
        <dbReference type="Proteomes" id="UP000800035"/>
    </source>
</evidence>
<dbReference type="EMBL" id="ML977017">
    <property type="protein sequence ID" value="KAF1951475.1"/>
    <property type="molecule type" value="Genomic_DNA"/>
</dbReference>
<keyword evidence="1" id="KW-1133">Transmembrane helix</keyword>
<dbReference type="AlphaFoldDB" id="A0A6A5TF72"/>
<dbReference type="PANTHER" id="PTHR36124">
    <property type="match status" value="1"/>
</dbReference>
<proteinExistence type="predicted"/>
<protein>
    <submittedName>
        <fullName evidence="2">Uncharacterized protein</fullName>
    </submittedName>
</protein>
<feature type="transmembrane region" description="Helical" evidence="1">
    <location>
        <begin position="6"/>
        <end position="23"/>
    </location>
</feature>
<dbReference type="GO" id="GO:0016491">
    <property type="term" value="F:oxidoreductase activity"/>
    <property type="evidence" value="ECO:0007669"/>
    <property type="project" value="InterPro"/>
</dbReference>
<dbReference type="Proteomes" id="UP000800035">
    <property type="component" value="Unassembled WGS sequence"/>
</dbReference>
<gene>
    <name evidence="2" type="ORF">CC80DRAFT_575359</name>
</gene>
<evidence type="ECO:0000313" key="2">
    <source>
        <dbReference type="EMBL" id="KAF1951475.1"/>
    </source>
</evidence>
<dbReference type="PANTHER" id="PTHR36124:SF1">
    <property type="entry name" value="ER-BOUND OXYGENASE MPAB_MPAB'_RUBBER OXYGENASE CATALYTIC DOMAIN-CONTAINING PROTEIN"/>
    <property type="match status" value="1"/>
</dbReference>
<accession>A0A6A5TF72</accession>
<reference evidence="2" key="1">
    <citation type="journal article" date="2020" name="Stud. Mycol.">
        <title>101 Dothideomycetes genomes: a test case for predicting lifestyles and emergence of pathogens.</title>
        <authorList>
            <person name="Haridas S."/>
            <person name="Albert R."/>
            <person name="Binder M."/>
            <person name="Bloem J."/>
            <person name="Labutti K."/>
            <person name="Salamov A."/>
            <person name="Andreopoulos B."/>
            <person name="Baker S."/>
            <person name="Barry K."/>
            <person name="Bills G."/>
            <person name="Bluhm B."/>
            <person name="Cannon C."/>
            <person name="Castanera R."/>
            <person name="Culley D."/>
            <person name="Daum C."/>
            <person name="Ezra D."/>
            <person name="Gonzalez J."/>
            <person name="Henrissat B."/>
            <person name="Kuo A."/>
            <person name="Liang C."/>
            <person name="Lipzen A."/>
            <person name="Lutzoni F."/>
            <person name="Magnuson J."/>
            <person name="Mondo S."/>
            <person name="Nolan M."/>
            <person name="Ohm R."/>
            <person name="Pangilinan J."/>
            <person name="Park H.-J."/>
            <person name="Ramirez L."/>
            <person name="Alfaro M."/>
            <person name="Sun H."/>
            <person name="Tritt A."/>
            <person name="Yoshinaga Y."/>
            <person name="Zwiers L.-H."/>
            <person name="Turgeon B."/>
            <person name="Goodwin S."/>
            <person name="Spatafora J."/>
            <person name="Crous P."/>
            <person name="Grigoriev I."/>
        </authorList>
    </citation>
    <scope>NUCLEOTIDE SEQUENCE</scope>
    <source>
        <strain evidence="2">CBS 675.92</strain>
    </source>
</reference>
<dbReference type="OrthoDB" id="545169at2759"/>
<dbReference type="InterPro" id="IPR046366">
    <property type="entry name" value="MPAB"/>
</dbReference>
<organism evidence="2 3">
    <name type="scientific">Byssothecium circinans</name>
    <dbReference type="NCBI Taxonomy" id="147558"/>
    <lineage>
        <taxon>Eukaryota</taxon>
        <taxon>Fungi</taxon>
        <taxon>Dikarya</taxon>
        <taxon>Ascomycota</taxon>
        <taxon>Pezizomycotina</taxon>
        <taxon>Dothideomycetes</taxon>
        <taxon>Pleosporomycetidae</taxon>
        <taxon>Pleosporales</taxon>
        <taxon>Massarineae</taxon>
        <taxon>Massarinaceae</taxon>
        <taxon>Byssothecium</taxon>
    </lineage>
</organism>
<name>A0A6A5TF72_9PLEO</name>
<keyword evidence="1" id="KW-0472">Membrane</keyword>
<keyword evidence="1" id="KW-0812">Transmembrane</keyword>
<sequence length="403" mass="46455">MTTATILVIVGCYIVGCNALRYLRRNRKHAHYPYKTREDFSKMTADDAWEIVRYCMSLEFPLVASKALEFALFRTYGIPTISKLLCQTQQFSEQQYAGRRYADTNVLIGEFLSSPPNAERTNAAIARMNYIHSRYQNAGRISNDDMLYTLGLFILEAERWIGMYEWRKLTPVEICAFGTYWKGVADAMGIQYDALAHGPSSFKDGYEFFYDIKAWATAYEEKCMLPDKFNHQLAEETVRILLCNVPGILIPHAKQIVISLMDDRLRTSMLYEPPPPIYPRLLKTVLGARKLVVKHLMPPRPGWLKVQVVSGNKDPKTGRYHLTWYNTEPWYIKADFWTRNSPTSWIRWALGRAHPDGKQYKPEGYNIFDAGPVKLEGKGLVECTETYERLMNTPRGGCPFAFK</sequence>
<evidence type="ECO:0000256" key="1">
    <source>
        <dbReference type="SAM" id="Phobius"/>
    </source>
</evidence>
<keyword evidence="3" id="KW-1185">Reference proteome</keyword>